<evidence type="ECO:0000313" key="2">
    <source>
        <dbReference type="Proteomes" id="UP001610335"/>
    </source>
</evidence>
<protein>
    <submittedName>
        <fullName evidence="1">Uncharacterized protein</fullName>
    </submittedName>
</protein>
<proteinExistence type="predicted"/>
<accession>A0ABR4I722</accession>
<keyword evidence="2" id="KW-1185">Reference proteome</keyword>
<dbReference type="EMBL" id="JBFXLS010000051">
    <property type="protein sequence ID" value="KAL2823531.1"/>
    <property type="molecule type" value="Genomic_DNA"/>
</dbReference>
<organism evidence="1 2">
    <name type="scientific">Aspergillus cavernicola</name>
    <dbReference type="NCBI Taxonomy" id="176166"/>
    <lineage>
        <taxon>Eukaryota</taxon>
        <taxon>Fungi</taxon>
        <taxon>Dikarya</taxon>
        <taxon>Ascomycota</taxon>
        <taxon>Pezizomycotina</taxon>
        <taxon>Eurotiomycetes</taxon>
        <taxon>Eurotiomycetidae</taxon>
        <taxon>Eurotiales</taxon>
        <taxon>Aspergillaceae</taxon>
        <taxon>Aspergillus</taxon>
        <taxon>Aspergillus subgen. Nidulantes</taxon>
    </lineage>
</organism>
<comment type="caution">
    <text evidence="1">The sequence shown here is derived from an EMBL/GenBank/DDBJ whole genome shotgun (WGS) entry which is preliminary data.</text>
</comment>
<sequence length="137" mass="14937">MSYLHDITVHYGDNASSEPSDGIQTVDANNADVNSGFGGKYVWLSPKYNSDSDGVTSIRIIVQGDADSSYSDLAKDAGGDYRYLRLERGGSGITNVRILRRKDSVDFNTVKSLGFSGFSSDINAGRGGDFLYLVWKY</sequence>
<gene>
    <name evidence="1" type="ORF">BDW59DRAFT_163108</name>
</gene>
<reference evidence="1 2" key="1">
    <citation type="submission" date="2024-07" db="EMBL/GenBank/DDBJ databases">
        <title>Section-level genome sequencing and comparative genomics of Aspergillus sections Usti and Cavernicolus.</title>
        <authorList>
            <consortium name="Lawrence Berkeley National Laboratory"/>
            <person name="Nybo J.L."/>
            <person name="Vesth T.C."/>
            <person name="Theobald S."/>
            <person name="Frisvad J.C."/>
            <person name="Larsen T.O."/>
            <person name="Kjaerboelling I."/>
            <person name="Rothschild-Mancinelli K."/>
            <person name="Lyhne E.K."/>
            <person name="Kogle M.E."/>
            <person name="Barry K."/>
            <person name="Clum A."/>
            <person name="Na H."/>
            <person name="Ledsgaard L."/>
            <person name="Lin J."/>
            <person name="Lipzen A."/>
            <person name="Kuo A."/>
            <person name="Riley R."/>
            <person name="Mondo S."/>
            <person name="LaButti K."/>
            <person name="Haridas S."/>
            <person name="Pangalinan J."/>
            <person name="Salamov A.A."/>
            <person name="Simmons B.A."/>
            <person name="Magnuson J.K."/>
            <person name="Chen J."/>
            <person name="Drula E."/>
            <person name="Henrissat B."/>
            <person name="Wiebenga A."/>
            <person name="Lubbers R.J."/>
            <person name="Gomes A.C."/>
            <person name="Makela M.R."/>
            <person name="Stajich J."/>
            <person name="Grigoriev I.V."/>
            <person name="Mortensen U.H."/>
            <person name="De vries R.P."/>
            <person name="Baker S.E."/>
            <person name="Andersen M.R."/>
        </authorList>
    </citation>
    <scope>NUCLEOTIDE SEQUENCE [LARGE SCALE GENOMIC DNA]</scope>
    <source>
        <strain evidence="1 2">CBS 600.67</strain>
    </source>
</reference>
<evidence type="ECO:0000313" key="1">
    <source>
        <dbReference type="EMBL" id="KAL2823531.1"/>
    </source>
</evidence>
<dbReference type="Proteomes" id="UP001610335">
    <property type="component" value="Unassembled WGS sequence"/>
</dbReference>
<name>A0ABR4I722_9EURO</name>